<evidence type="ECO:0000256" key="1">
    <source>
        <dbReference type="SAM" id="SignalP"/>
    </source>
</evidence>
<protein>
    <recommendedName>
        <fullName evidence="4">DUF2141 domain-containing protein</fullName>
    </recommendedName>
</protein>
<keyword evidence="1" id="KW-0732">Signal</keyword>
<gene>
    <name evidence="2" type="ORF">OU682_14320</name>
</gene>
<dbReference type="Proteomes" id="UP001149822">
    <property type="component" value="Unassembled WGS sequence"/>
</dbReference>
<dbReference type="EMBL" id="JAPTYD010000022">
    <property type="protein sequence ID" value="MCZ0962792.1"/>
    <property type="molecule type" value="Genomic_DNA"/>
</dbReference>
<comment type="caution">
    <text evidence="2">The sequence shown here is derived from an EMBL/GenBank/DDBJ whole genome shotgun (WGS) entry which is preliminary data.</text>
</comment>
<keyword evidence="3" id="KW-1185">Reference proteome</keyword>
<reference evidence="2" key="1">
    <citation type="submission" date="2022-12" db="EMBL/GenBank/DDBJ databases">
        <title>Paracoccus sp. EF6 isolated from a lake water.</title>
        <authorList>
            <person name="Liu H."/>
        </authorList>
    </citation>
    <scope>NUCLEOTIDE SEQUENCE</scope>
    <source>
        <strain evidence="2">EF6</strain>
    </source>
</reference>
<evidence type="ECO:0008006" key="4">
    <source>
        <dbReference type="Google" id="ProtNLM"/>
    </source>
</evidence>
<dbReference type="RefSeq" id="WP_268942837.1">
    <property type="nucleotide sequence ID" value="NZ_JAPTYD010000022.1"/>
</dbReference>
<evidence type="ECO:0000313" key="3">
    <source>
        <dbReference type="Proteomes" id="UP001149822"/>
    </source>
</evidence>
<sequence length="146" mass="15859">MIRHALVLSVLAAPAAAQQVLPCDNAPAESIAEPWEANTASYAEGQVRIAVLDMVEPAGGALKLLVISPPRDEVGYRQCRVIQSDRGIGFYDLDFAKRRASYDPQKGLTLTMPAQHYLPGNPEAGWFQLSLSINQQTGDITVQDQP</sequence>
<proteinExistence type="predicted"/>
<feature type="chain" id="PRO_5047215950" description="DUF2141 domain-containing protein" evidence="1">
    <location>
        <begin position="18"/>
        <end position="146"/>
    </location>
</feature>
<feature type="signal peptide" evidence="1">
    <location>
        <begin position="1"/>
        <end position="17"/>
    </location>
</feature>
<organism evidence="2 3">
    <name type="scientific">Paracoccus benzoatiresistens</name>
    <dbReference type="NCBI Taxonomy" id="2997341"/>
    <lineage>
        <taxon>Bacteria</taxon>
        <taxon>Pseudomonadati</taxon>
        <taxon>Pseudomonadota</taxon>
        <taxon>Alphaproteobacteria</taxon>
        <taxon>Rhodobacterales</taxon>
        <taxon>Paracoccaceae</taxon>
        <taxon>Paracoccus</taxon>
    </lineage>
</organism>
<accession>A0ABT4J6T2</accession>
<evidence type="ECO:0000313" key="2">
    <source>
        <dbReference type="EMBL" id="MCZ0962792.1"/>
    </source>
</evidence>
<name>A0ABT4J6T2_9RHOB</name>